<comment type="similarity">
    <text evidence="3 14">Belongs to the ALG10 glucosyltransferase family.</text>
</comment>
<feature type="chain" id="PRO_5035442692" description="Dol-P-Glc:Glc(2)Man(9)GlcNAc(2)-PP-Dol alpha-1,2-glucosyltransferase" evidence="15">
    <location>
        <begin position="27"/>
        <end position="477"/>
    </location>
</feature>
<sequence length="477" mass="54202">MMTVGTTLAVALAYALVLERVNHVVSEPYMDEIFHVPQAQKYCQGRFDEWDPKITTFPGVYFVGVAFARLYQWLGLSDTGSFCSISVLRSVNVAFAAGNTWLIIRLRQLLMPTDSNLLLHALMITAFPVQFFFSFVYYTDAGAVFFVLLMYFLALRANLVVRPVSPVGLITSAMAGAAAVLFRQTNIVWVLFVAGTTLVRYVERSQGNVIYGSTKQDAKLGSTFVVRNSFFQVAINFVKAIFSDLLPLLSLLWPFIALVLGFIVFLVVNGGIVVGDKSNHEASIHGAQLLYFVFVASTGFGLSLFQPSQVLRFADSTRRQAKSMGGLVFLATIVGVVIAIIHFLSPVHKFMLADNRHYTFYVWRKFFLKHRLAKFIPSLLYMFQGWRCWTELRRTRTPLWLFIYIIAVMIVLVPTPLVEPRYYLLPFVLMHLHTSRQSKWHLLLVIAAYSVVNAATIYIFLYRPYTWVDGTIARFMW</sequence>
<feature type="transmembrane region" description="Helical" evidence="14">
    <location>
        <begin position="251"/>
        <end position="274"/>
    </location>
</feature>
<reference evidence="16" key="1">
    <citation type="submission" date="2019-03" db="EMBL/GenBank/DDBJ databases">
        <title>Long read genome sequence of the mycoparasitic Pythium oligandrum ATCC 38472 isolated from sugarbeet rhizosphere.</title>
        <authorList>
            <person name="Gaulin E."/>
        </authorList>
    </citation>
    <scope>NUCLEOTIDE SEQUENCE</scope>
    <source>
        <strain evidence="16">ATCC 38472_TT</strain>
    </source>
</reference>
<proteinExistence type="inferred from homology"/>
<evidence type="ECO:0000256" key="5">
    <source>
        <dbReference type="ARBA" id="ARBA00018512"/>
    </source>
</evidence>
<keyword evidence="7" id="KW-0808">Transferase</keyword>
<comment type="pathway">
    <text evidence="2">Protein modification; protein glycosylation.</text>
</comment>
<gene>
    <name evidence="16" type="ORF">Poli38472_000769</name>
</gene>
<evidence type="ECO:0000256" key="9">
    <source>
        <dbReference type="ARBA" id="ARBA00022824"/>
    </source>
</evidence>
<organism evidence="16 17">
    <name type="scientific">Pythium oligandrum</name>
    <name type="common">Mycoparasitic fungus</name>
    <dbReference type="NCBI Taxonomy" id="41045"/>
    <lineage>
        <taxon>Eukaryota</taxon>
        <taxon>Sar</taxon>
        <taxon>Stramenopiles</taxon>
        <taxon>Oomycota</taxon>
        <taxon>Peronosporomycetes</taxon>
        <taxon>Pythiales</taxon>
        <taxon>Pythiaceae</taxon>
        <taxon>Pythium</taxon>
    </lineage>
</organism>
<keyword evidence="17" id="KW-1185">Reference proteome</keyword>
<name>A0A8K1CCJ0_PYTOL</name>
<evidence type="ECO:0000256" key="11">
    <source>
        <dbReference type="ARBA" id="ARBA00023136"/>
    </source>
</evidence>
<dbReference type="Pfam" id="PF04922">
    <property type="entry name" value="DIE2_ALG10"/>
    <property type="match status" value="1"/>
</dbReference>
<dbReference type="PANTHER" id="PTHR12989">
    <property type="entry name" value="ALPHA-1,2-GLUCOSYLTRANSFERASE ALG10"/>
    <property type="match status" value="1"/>
</dbReference>
<feature type="transmembrane region" description="Helical" evidence="14">
    <location>
        <begin position="398"/>
        <end position="419"/>
    </location>
</feature>
<evidence type="ECO:0000256" key="8">
    <source>
        <dbReference type="ARBA" id="ARBA00022692"/>
    </source>
</evidence>
<protein>
    <recommendedName>
        <fullName evidence="5 14">Dol-P-Glc:Glc(2)Man(9)GlcNAc(2)-PP-Dol alpha-1,2-glucosyltransferase</fullName>
        <ecNumber evidence="4 14">2.4.1.256</ecNumber>
    </recommendedName>
</protein>
<evidence type="ECO:0000256" key="13">
    <source>
        <dbReference type="ARBA" id="ARBA00048064"/>
    </source>
</evidence>
<dbReference type="InterPro" id="IPR016900">
    <property type="entry name" value="Alg10"/>
</dbReference>
<evidence type="ECO:0000256" key="2">
    <source>
        <dbReference type="ARBA" id="ARBA00004922"/>
    </source>
</evidence>
<evidence type="ECO:0000256" key="12">
    <source>
        <dbReference type="ARBA" id="ARBA00044727"/>
    </source>
</evidence>
<dbReference type="PIRSF" id="PIRSF028810">
    <property type="entry name" value="Alpha1_2_glucosyltferase_Alg10"/>
    <property type="match status" value="1"/>
</dbReference>
<evidence type="ECO:0000256" key="10">
    <source>
        <dbReference type="ARBA" id="ARBA00022989"/>
    </source>
</evidence>
<evidence type="ECO:0000313" key="16">
    <source>
        <dbReference type="EMBL" id="TMW60727.1"/>
    </source>
</evidence>
<dbReference type="PANTHER" id="PTHR12989:SF10">
    <property type="entry name" value="DOL-P-GLC:GLC(2)MAN(9)GLCNAC(2)-PP-DOL ALPHA-1,2-GLUCOSYLTRANSFERASE-RELATED"/>
    <property type="match status" value="1"/>
</dbReference>
<keyword evidence="9" id="KW-0256">Endoplasmic reticulum</keyword>
<keyword evidence="10 14" id="KW-1133">Transmembrane helix</keyword>
<keyword evidence="15" id="KW-0732">Signal</keyword>
<feature type="transmembrane region" description="Helical" evidence="14">
    <location>
        <begin position="440"/>
        <end position="461"/>
    </location>
</feature>
<dbReference type="Proteomes" id="UP000794436">
    <property type="component" value="Unassembled WGS sequence"/>
</dbReference>
<feature type="transmembrane region" description="Helical" evidence="14">
    <location>
        <begin position="173"/>
        <end position="194"/>
    </location>
</feature>
<comment type="caution">
    <text evidence="14">Lacks conserved residue(s) required for the propagation of feature annotation.</text>
</comment>
<comment type="function">
    <text evidence="12">Dol-P-Glc:Glc(2)Man(9)GlcNAc(2)-PP-Dol alpha-1,2-glucosyltransferase that operates in the biosynthetic pathway of dolichol-linked oligosaccharides, the glycan precursors employed in protein asparagine (N)-glycosylation. The assembly of dolichol-linked oligosaccharides begins on the cytosolic side of the endoplasmic reticulum membrane and finishes in its lumen. The sequential addition of sugars to dolichol pyrophosphate produces dolichol-linked oligosaccharides containing fourteen sugars, including two GlcNAcs, nine mannoses and three glucoses. Once assembled, the oligosaccharide is transferred from the lipid to nascent proteins by oligosaccharyltransferases. In the lumen of the endoplasmic reticulum, adds the third and last glucose residue from dolichyl phosphate glucose (Dol-P-Glc) onto the lipid-linked oligosaccharide intermediate Glc(2)Man(9)GlcNAc(2)-PP-Dol to produce Glc(3)Man(9)GlcNAc(2)-PP-Dol.</text>
</comment>
<accession>A0A8K1CCJ0</accession>
<feature type="transmembrane region" description="Helical" evidence="14">
    <location>
        <begin position="79"/>
        <end position="104"/>
    </location>
</feature>
<comment type="caution">
    <text evidence="16">The sequence shown here is derived from an EMBL/GenBank/DDBJ whole genome shotgun (WGS) entry which is preliminary data.</text>
</comment>
<evidence type="ECO:0000256" key="15">
    <source>
        <dbReference type="SAM" id="SignalP"/>
    </source>
</evidence>
<evidence type="ECO:0000313" key="17">
    <source>
        <dbReference type="Proteomes" id="UP000794436"/>
    </source>
</evidence>
<feature type="signal peptide" evidence="15">
    <location>
        <begin position="1"/>
        <end position="26"/>
    </location>
</feature>
<dbReference type="OrthoDB" id="4769at2759"/>
<keyword evidence="6 14" id="KW-0328">Glycosyltransferase</keyword>
<dbReference type="EMBL" id="SPLM01000108">
    <property type="protein sequence ID" value="TMW60727.1"/>
    <property type="molecule type" value="Genomic_DNA"/>
</dbReference>
<feature type="transmembrane region" description="Helical" evidence="14">
    <location>
        <begin position="143"/>
        <end position="161"/>
    </location>
</feature>
<dbReference type="GO" id="GO:0106073">
    <property type="term" value="F:dolichyl pyrophosphate Glc2Man9GlcNAc2 alpha-1,2-glucosyltransferase activity"/>
    <property type="evidence" value="ECO:0007669"/>
    <property type="project" value="UniProtKB-UniRule"/>
</dbReference>
<dbReference type="GO" id="GO:0006488">
    <property type="term" value="P:dolichol-linked oligosaccharide biosynthetic process"/>
    <property type="evidence" value="ECO:0007669"/>
    <property type="project" value="UniProtKB-UniRule"/>
</dbReference>
<feature type="transmembrane region" description="Helical" evidence="14">
    <location>
        <begin position="325"/>
        <end position="345"/>
    </location>
</feature>
<evidence type="ECO:0000256" key="14">
    <source>
        <dbReference type="PIRNR" id="PIRNR028810"/>
    </source>
</evidence>
<evidence type="ECO:0000256" key="7">
    <source>
        <dbReference type="ARBA" id="ARBA00022679"/>
    </source>
</evidence>
<evidence type="ECO:0000256" key="3">
    <source>
        <dbReference type="ARBA" id="ARBA00010600"/>
    </source>
</evidence>
<evidence type="ECO:0000256" key="4">
    <source>
        <dbReference type="ARBA" id="ARBA00011967"/>
    </source>
</evidence>
<dbReference type="AlphaFoldDB" id="A0A8K1CCJ0"/>
<dbReference type="GO" id="GO:0005789">
    <property type="term" value="C:endoplasmic reticulum membrane"/>
    <property type="evidence" value="ECO:0007669"/>
    <property type="project" value="UniProtKB-SubCell"/>
</dbReference>
<comment type="catalytic activity">
    <reaction evidence="13">
        <text>an alpha-D-Glc-(1-&gt;3)-alpha-D-Glc-(1-&gt;3)-alpha-D-Man-(1-&gt;2)-alpha-D-Man-(1-&gt;2)-alpha-D-Man-(1-&gt;3)-[alpha-D-Man-(1-&gt;2)-alpha-D-Man-(1-&gt;3)-[alpha-D-Man-(1-&gt;2)-alpha-D-Man-(1-&gt;6)]-alpha-D-Man-(1-&gt;6)]-beta-D-Man-(1-&gt;4)-beta-D-GlcNAc-(1-&gt;4)-alpha-D-GlcNAc-diphospho-di-trans,poly-cis-dolichol + a di-trans,poly-cis-dolichyl beta-D-glucosyl phosphate = a alpha-D-Glc-(1-&gt;2)-alpha-D-Glc-(1-&gt;3)-alpha-D-Glc-(1-&gt;3)-alpha-D-Man-(1-&gt;2)-alpha-D-Man-(1-&gt;2)-alpha-D-Man-(1-&gt;3)-[alpha-D-Man-(1-&gt;2)-alpha-D-Man-(1-&gt;3)-[alpha-D-Man-(1-&gt;2)-alpha-D-Man-(1-&gt;6)]-alpha-D-Man-(1-&gt;6)]-beta-D-Man-(1-&gt;4)-beta-D-GlcNAc-(1-&gt;4)-alpha-D-GlcNAc-diphospho-di-trans,poly-cis-dolichol + a di-trans,poly-cis-dolichyl phosphate + H(+)</text>
        <dbReference type="Rhea" id="RHEA:29543"/>
        <dbReference type="Rhea" id="RHEA-COMP:19498"/>
        <dbReference type="Rhea" id="RHEA-COMP:19502"/>
        <dbReference type="Rhea" id="RHEA-COMP:19512"/>
        <dbReference type="Rhea" id="RHEA-COMP:19522"/>
        <dbReference type="ChEBI" id="CHEBI:15378"/>
        <dbReference type="ChEBI" id="CHEBI:57525"/>
        <dbReference type="ChEBI" id="CHEBI:57683"/>
        <dbReference type="ChEBI" id="CHEBI:132522"/>
        <dbReference type="ChEBI" id="CHEBI:132523"/>
        <dbReference type="EC" id="2.4.1.256"/>
    </reaction>
    <physiologicalReaction direction="left-to-right" evidence="13">
        <dbReference type="Rhea" id="RHEA:29544"/>
    </physiologicalReaction>
</comment>
<comment type="subcellular location">
    <subcellularLocation>
        <location evidence="1">Endoplasmic reticulum membrane</location>
        <topology evidence="1">Multi-pass membrane protein</topology>
    </subcellularLocation>
</comment>
<feature type="transmembrane region" description="Helical" evidence="14">
    <location>
        <begin position="366"/>
        <end position="386"/>
    </location>
</feature>
<feature type="transmembrane region" description="Helical" evidence="14">
    <location>
        <begin position="116"/>
        <end position="137"/>
    </location>
</feature>
<keyword evidence="8 14" id="KW-0812">Transmembrane</keyword>
<keyword evidence="11 14" id="KW-0472">Membrane</keyword>
<evidence type="ECO:0000256" key="6">
    <source>
        <dbReference type="ARBA" id="ARBA00022676"/>
    </source>
</evidence>
<feature type="transmembrane region" description="Helical" evidence="14">
    <location>
        <begin position="286"/>
        <end position="305"/>
    </location>
</feature>
<evidence type="ECO:0000256" key="1">
    <source>
        <dbReference type="ARBA" id="ARBA00004477"/>
    </source>
</evidence>
<dbReference type="EC" id="2.4.1.256" evidence="4 14"/>